<name>A0A1H6EQS4_9ACTN</name>
<gene>
    <name evidence="7" type="ORF">SAMN05444920_115141</name>
</gene>
<dbReference type="PANTHER" id="PTHR39322:SF1">
    <property type="entry name" value="ISOVALERYL-HOMOSERINE LACTONE SYNTHASE"/>
    <property type="match status" value="1"/>
</dbReference>
<keyword evidence="5" id="KW-0071">Autoinducer synthesis</keyword>
<dbReference type="Gene3D" id="3.40.630.30">
    <property type="match status" value="1"/>
</dbReference>
<dbReference type="InterPro" id="IPR001690">
    <property type="entry name" value="Autoind_synthase"/>
</dbReference>
<evidence type="ECO:0000256" key="6">
    <source>
        <dbReference type="ARBA" id="ARBA00048576"/>
    </source>
</evidence>
<dbReference type="PROSITE" id="PS00949">
    <property type="entry name" value="AUTOINDUCER_SYNTH_1"/>
    <property type="match status" value="1"/>
</dbReference>
<protein>
    <recommendedName>
        <fullName evidence="1">acyl-homoserine-lactone synthase</fullName>
        <ecNumber evidence="1">2.3.1.184</ecNumber>
    </recommendedName>
</protein>
<dbReference type="AlphaFoldDB" id="A0A1H6EQS4"/>
<dbReference type="GO" id="GO:0007165">
    <property type="term" value="P:signal transduction"/>
    <property type="evidence" value="ECO:0007669"/>
    <property type="project" value="TreeGrafter"/>
</dbReference>
<sequence>MLREVTKTPAPGSPYRLLVPRGSQIVVGRAGDLPGWLLDGMFRLRHEVFRERLRWDVGSLHGRERDEYDDYDPVYVIGHADRRVTGCCRLLPTDGPYMLRDVFFEALRGGQAPHDPAVWEMSRLATDRAWSRTVAAGFGDLARALLWEAFRWVDRHGDTIVAVSSVAVERSVNAMGVATRRLGDGRATRLGGLLCSAYTTSTRDFLTNALPVPSN</sequence>
<evidence type="ECO:0000256" key="4">
    <source>
        <dbReference type="ARBA" id="ARBA00022691"/>
    </source>
</evidence>
<dbReference type="GO" id="GO:0009372">
    <property type="term" value="P:quorum sensing"/>
    <property type="evidence" value="ECO:0007669"/>
    <property type="project" value="UniProtKB-KW"/>
</dbReference>
<reference evidence="7 8" key="1">
    <citation type="submission" date="2016-10" db="EMBL/GenBank/DDBJ databases">
        <authorList>
            <person name="de Groot N.N."/>
        </authorList>
    </citation>
    <scope>NUCLEOTIDE SEQUENCE [LARGE SCALE GENOMIC DNA]</scope>
    <source>
        <strain evidence="7 8">CGMCC 4.7037</strain>
    </source>
</reference>
<accession>A0A1H6EQS4</accession>
<dbReference type="Proteomes" id="UP000236732">
    <property type="component" value="Unassembled WGS sequence"/>
</dbReference>
<dbReference type="EMBL" id="FNVT01000015">
    <property type="protein sequence ID" value="SEH00162.1"/>
    <property type="molecule type" value="Genomic_DNA"/>
</dbReference>
<dbReference type="Pfam" id="PF00765">
    <property type="entry name" value="Autoind_synth"/>
    <property type="match status" value="1"/>
</dbReference>
<keyword evidence="8" id="KW-1185">Reference proteome</keyword>
<evidence type="ECO:0000313" key="7">
    <source>
        <dbReference type="EMBL" id="SEH00162.1"/>
    </source>
</evidence>
<keyword evidence="4" id="KW-0949">S-adenosyl-L-methionine</keyword>
<dbReference type="PRINTS" id="PR01549">
    <property type="entry name" value="AUTOINDCRSYN"/>
</dbReference>
<keyword evidence="3" id="KW-0808">Transferase</keyword>
<dbReference type="GO" id="GO:0061579">
    <property type="term" value="F:N-acyl homoserine lactone synthase activity"/>
    <property type="evidence" value="ECO:0007669"/>
    <property type="project" value="UniProtKB-EC"/>
</dbReference>
<dbReference type="PANTHER" id="PTHR39322">
    <property type="entry name" value="ACYL-HOMOSERINE-LACTONE SYNTHASE"/>
    <property type="match status" value="1"/>
</dbReference>
<evidence type="ECO:0000256" key="1">
    <source>
        <dbReference type="ARBA" id="ARBA00012340"/>
    </source>
</evidence>
<evidence type="ECO:0000256" key="3">
    <source>
        <dbReference type="ARBA" id="ARBA00022679"/>
    </source>
</evidence>
<keyword evidence="2" id="KW-0673">Quorum sensing</keyword>
<evidence type="ECO:0000313" key="8">
    <source>
        <dbReference type="Proteomes" id="UP000236732"/>
    </source>
</evidence>
<organism evidence="7 8">
    <name type="scientific">Nonomuraea solani</name>
    <dbReference type="NCBI Taxonomy" id="1144553"/>
    <lineage>
        <taxon>Bacteria</taxon>
        <taxon>Bacillati</taxon>
        <taxon>Actinomycetota</taxon>
        <taxon>Actinomycetes</taxon>
        <taxon>Streptosporangiales</taxon>
        <taxon>Streptosporangiaceae</taxon>
        <taxon>Nonomuraea</taxon>
    </lineage>
</organism>
<proteinExistence type="predicted"/>
<dbReference type="SUPFAM" id="SSF55729">
    <property type="entry name" value="Acyl-CoA N-acyltransferases (Nat)"/>
    <property type="match status" value="1"/>
</dbReference>
<dbReference type="InterPro" id="IPR018311">
    <property type="entry name" value="Autoind_synth_CS"/>
</dbReference>
<comment type="catalytic activity">
    <reaction evidence="6">
        <text>a fatty acyl-[ACP] + S-adenosyl-L-methionine = an N-acyl-L-homoserine lactone + S-methyl-5'-thioadenosine + holo-[ACP] + H(+)</text>
        <dbReference type="Rhea" id="RHEA:10096"/>
        <dbReference type="Rhea" id="RHEA-COMP:9685"/>
        <dbReference type="Rhea" id="RHEA-COMP:14125"/>
        <dbReference type="ChEBI" id="CHEBI:15378"/>
        <dbReference type="ChEBI" id="CHEBI:17509"/>
        <dbReference type="ChEBI" id="CHEBI:55474"/>
        <dbReference type="ChEBI" id="CHEBI:59789"/>
        <dbReference type="ChEBI" id="CHEBI:64479"/>
        <dbReference type="ChEBI" id="CHEBI:138651"/>
        <dbReference type="EC" id="2.3.1.184"/>
    </reaction>
</comment>
<dbReference type="PROSITE" id="PS51187">
    <property type="entry name" value="AUTOINDUCER_SYNTH_2"/>
    <property type="match status" value="1"/>
</dbReference>
<evidence type="ECO:0000256" key="5">
    <source>
        <dbReference type="ARBA" id="ARBA00022929"/>
    </source>
</evidence>
<dbReference type="InterPro" id="IPR016181">
    <property type="entry name" value="Acyl_CoA_acyltransferase"/>
</dbReference>
<dbReference type="EC" id="2.3.1.184" evidence="1"/>
<evidence type="ECO:0000256" key="2">
    <source>
        <dbReference type="ARBA" id="ARBA00022654"/>
    </source>
</evidence>